<feature type="domain" description="BHLH" evidence="10">
    <location>
        <begin position="234"/>
        <end position="285"/>
    </location>
</feature>
<keyword evidence="12" id="KW-1185">Reference proteome</keyword>
<evidence type="ECO:0000256" key="9">
    <source>
        <dbReference type="SAM" id="MobiDB-lite"/>
    </source>
</evidence>
<comment type="function">
    <text evidence="7">Involved in the establishment and dorsoventral patterning of germ layers in the embryo.</text>
</comment>
<reference evidence="12" key="1">
    <citation type="submission" date="2020-01" db="EMBL/GenBank/DDBJ databases">
        <title>Draft genome sequence of the Termite Coptotermes fromosanus.</title>
        <authorList>
            <person name="Itakura S."/>
            <person name="Yosikawa Y."/>
            <person name="Umezawa K."/>
        </authorList>
    </citation>
    <scope>NUCLEOTIDE SEQUENCE [LARGE SCALE GENOMIC DNA]</scope>
</reference>
<name>A0A6L2PE13_COPFO</name>
<evidence type="ECO:0000256" key="3">
    <source>
        <dbReference type="ARBA" id="ARBA00023015"/>
    </source>
</evidence>
<dbReference type="GO" id="GO:0000981">
    <property type="term" value="F:DNA-binding transcription factor activity, RNA polymerase II-specific"/>
    <property type="evidence" value="ECO:0007669"/>
    <property type="project" value="TreeGrafter"/>
</dbReference>
<dbReference type="Proteomes" id="UP000502823">
    <property type="component" value="Unassembled WGS sequence"/>
</dbReference>
<protein>
    <recommendedName>
        <fullName evidence="8">Protein twist</fullName>
    </recommendedName>
</protein>
<evidence type="ECO:0000256" key="1">
    <source>
        <dbReference type="ARBA" id="ARBA00022473"/>
    </source>
</evidence>
<dbReference type="OrthoDB" id="8583783at2759"/>
<feature type="region of interest" description="Disordered" evidence="9">
    <location>
        <begin position="161"/>
        <end position="228"/>
    </location>
</feature>
<keyword evidence="4" id="KW-0238">DNA-binding</keyword>
<evidence type="ECO:0000256" key="2">
    <source>
        <dbReference type="ARBA" id="ARBA00022782"/>
    </source>
</evidence>
<dbReference type="Pfam" id="PF00010">
    <property type="entry name" value="HLH"/>
    <property type="match status" value="1"/>
</dbReference>
<dbReference type="GO" id="GO:0030154">
    <property type="term" value="P:cell differentiation"/>
    <property type="evidence" value="ECO:0007669"/>
    <property type="project" value="UniProtKB-KW"/>
</dbReference>
<dbReference type="InterPro" id="IPR050283">
    <property type="entry name" value="E-box_TF_Regulators"/>
</dbReference>
<evidence type="ECO:0000256" key="6">
    <source>
        <dbReference type="ARBA" id="ARBA00023242"/>
    </source>
</evidence>
<evidence type="ECO:0000313" key="12">
    <source>
        <dbReference type="Proteomes" id="UP000502823"/>
    </source>
</evidence>
<dbReference type="SMART" id="SM00353">
    <property type="entry name" value="HLH"/>
    <property type="match status" value="1"/>
</dbReference>
<dbReference type="InterPro" id="IPR036638">
    <property type="entry name" value="HLH_DNA-bd_sf"/>
</dbReference>
<evidence type="ECO:0000256" key="8">
    <source>
        <dbReference type="ARBA" id="ARBA00072365"/>
    </source>
</evidence>
<dbReference type="GO" id="GO:0000977">
    <property type="term" value="F:RNA polymerase II transcription regulatory region sequence-specific DNA binding"/>
    <property type="evidence" value="ECO:0007669"/>
    <property type="project" value="TreeGrafter"/>
</dbReference>
<keyword evidence="5" id="KW-0804">Transcription</keyword>
<dbReference type="PANTHER" id="PTHR23349">
    <property type="entry name" value="BASIC HELIX-LOOP-HELIX TRANSCRIPTION FACTOR, TWIST"/>
    <property type="match status" value="1"/>
</dbReference>
<gene>
    <name evidence="11" type="ORF">Cfor_10871</name>
</gene>
<keyword evidence="6" id="KW-0539">Nucleus</keyword>
<sequence>MKDLSSHYCYTYRQPTYQQLQRKTSNWNFKQMHIKTEEGDSPLPTMSYYAASDACNRHYPDNDMASSASSSPTRYNEYPTFKLCPDATSRLIDLSRGNSVHNSDAGTFAHNYSAYHQHHHHHHGPLNQLPPNYLVPPGFNGQEFLDRQTNRHVDDDASEISTHNLQEDQQPTSSKMLDSDDGDDSATAAASGSFIKLGTARKRKNGSTRQLFNQENCDKHKVRRKSQSFEELQSQRVMANVRERQRTQSLNEAFASLRKIIPTLPSDKLSKIQTLKLAARYIDFLYQVLHCGIGPDGENDGDDNAGTDMKTQGPCSPSTRLALMSASAVTSSCTYMAHERLSYAFSVWRMEGDWNGGGHV</sequence>
<dbReference type="InParanoid" id="A0A6L2PE13"/>
<dbReference type="PANTHER" id="PTHR23349:SF103">
    <property type="entry name" value="TRANSCRIPTION FACTOR TWIST1"/>
    <property type="match status" value="1"/>
</dbReference>
<organism evidence="11 12">
    <name type="scientific">Coptotermes formosanus</name>
    <name type="common">Formosan subterranean termite</name>
    <dbReference type="NCBI Taxonomy" id="36987"/>
    <lineage>
        <taxon>Eukaryota</taxon>
        <taxon>Metazoa</taxon>
        <taxon>Ecdysozoa</taxon>
        <taxon>Arthropoda</taxon>
        <taxon>Hexapoda</taxon>
        <taxon>Insecta</taxon>
        <taxon>Pterygota</taxon>
        <taxon>Neoptera</taxon>
        <taxon>Polyneoptera</taxon>
        <taxon>Dictyoptera</taxon>
        <taxon>Blattodea</taxon>
        <taxon>Blattoidea</taxon>
        <taxon>Termitoidae</taxon>
        <taxon>Rhinotermitidae</taxon>
        <taxon>Coptotermes</taxon>
    </lineage>
</organism>
<evidence type="ECO:0000313" key="11">
    <source>
        <dbReference type="EMBL" id="GFG30809.1"/>
    </source>
</evidence>
<evidence type="ECO:0000259" key="10">
    <source>
        <dbReference type="PROSITE" id="PS50888"/>
    </source>
</evidence>
<evidence type="ECO:0000256" key="4">
    <source>
        <dbReference type="ARBA" id="ARBA00023125"/>
    </source>
</evidence>
<feature type="compositionally biased region" description="Polar residues" evidence="9">
    <location>
        <begin position="161"/>
        <end position="176"/>
    </location>
</feature>
<dbReference type="GO" id="GO:0046983">
    <property type="term" value="F:protein dimerization activity"/>
    <property type="evidence" value="ECO:0007669"/>
    <property type="project" value="InterPro"/>
</dbReference>
<accession>A0A6L2PE13</accession>
<dbReference type="SUPFAM" id="SSF47459">
    <property type="entry name" value="HLH, helix-loop-helix DNA-binding domain"/>
    <property type="match status" value="1"/>
</dbReference>
<keyword evidence="1" id="KW-0217">Developmental protein</keyword>
<evidence type="ECO:0000256" key="7">
    <source>
        <dbReference type="ARBA" id="ARBA00059086"/>
    </source>
</evidence>
<dbReference type="EMBL" id="BLKM01000254">
    <property type="protein sequence ID" value="GFG30809.1"/>
    <property type="molecule type" value="Genomic_DNA"/>
</dbReference>
<evidence type="ECO:0000256" key="5">
    <source>
        <dbReference type="ARBA" id="ARBA00023163"/>
    </source>
</evidence>
<dbReference type="FunFam" id="4.10.280.10:FF:000030">
    <property type="entry name" value="Twist transcription factor"/>
    <property type="match status" value="1"/>
</dbReference>
<comment type="caution">
    <text evidence="11">The sequence shown here is derived from an EMBL/GenBank/DDBJ whole genome shotgun (WGS) entry which is preliminary data.</text>
</comment>
<keyword evidence="2" id="KW-0221">Differentiation</keyword>
<dbReference type="InterPro" id="IPR011598">
    <property type="entry name" value="bHLH_dom"/>
</dbReference>
<keyword evidence="3" id="KW-0805">Transcription regulation</keyword>
<feature type="region of interest" description="Disordered" evidence="9">
    <location>
        <begin position="115"/>
        <end position="143"/>
    </location>
</feature>
<proteinExistence type="predicted"/>
<dbReference type="PROSITE" id="PS50888">
    <property type="entry name" value="BHLH"/>
    <property type="match status" value="1"/>
</dbReference>
<dbReference type="AlphaFoldDB" id="A0A6L2PE13"/>
<dbReference type="Gene3D" id="4.10.280.10">
    <property type="entry name" value="Helix-loop-helix DNA-binding domain"/>
    <property type="match status" value="1"/>
</dbReference>